<accession>A0A916QYS3</accession>
<dbReference type="RefSeq" id="WP_188675378.1">
    <property type="nucleotide sequence ID" value="NZ_BMKA01000003.1"/>
</dbReference>
<gene>
    <name evidence="2" type="ORF">GCM10011498_23540</name>
</gene>
<evidence type="ECO:0000256" key="1">
    <source>
        <dbReference type="SAM" id="Coils"/>
    </source>
</evidence>
<reference evidence="2" key="2">
    <citation type="submission" date="2020-09" db="EMBL/GenBank/DDBJ databases">
        <authorList>
            <person name="Sun Q."/>
            <person name="Zhou Y."/>
        </authorList>
    </citation>
    <scope>NUCLEOTIDE SEQUENCE</scope>
    <source>
        <strain evidence="2">CGMCC 1.15880</strain>
    </source>
</reference>
<feature type="coiled-coil region" evidence="1">
    <location>
        <begin position="115"/>
        <end position="142"/>
    </location>
</feature>
<keyword evidence="3" id="KW-1185">Reference proteome</keyword>
<organism evidence="2 3">
    <name type="scientific">Neptunicoccus cionae</name>
    <dbReference type="NCBI Taxonomy" id="2035344"/>
    <lineage>
        <taxon>Bacteria</taxon>
        <taxon>Pseudomonadati</taxon>
        <taxon>Pseudomonadota</taxon>
        <taxon>Alphaproteobacteria</taxon>
        <taxon>Rhodobacterales</taxon>
        <taxon>Paracoccaceae</taxon>
        <taxon>Neptunicoccus</taxon>
    </lineage>
</organism>
<proteinExistence type="predicted"/>
<evidence type="ECO:0008006" key="4">
    <source>
        <dbReference type="Google" id="ProtNLM"/>
    </source>
</evidence>
<evidence type="ECO:0000313" key="3">
    <source>
        <dbReference type="Proteomes" id="UP000628017"/>
    </source>
</evidence>
<protein>
    <recommendedName>
        <fullName evidence="4">DUF3829 domain-containing protein</fullName>
    </recommendedName>
</protein>
<name>A0A916QYS3_9RHOB</name>
<keyword evidence="1" id="KW-0175">Coiled coil</keyword>
<comment type="caution">
    <text evidence="2">The sequence shown here is derived from an EMBL/GenBank/DDBJ whole genome shotgun (WGS) entry which is preliminary data.</text>
</comment>
<dbReference type="EMBL" id="BMKA01000003">
    <property type="protein sequence ID" value="GGA22083.1"/>
    <property type="molecule type" value="Genomic_DNA"/>
</dbReference>
<evidence type="ECO:0000313" key="2">
    <source>
        <dbReference type="EMBL" id="GGA22083.1"/>
    </source>
</evidence>
<dbReference type="Proteomes" id="UP000628017">
    <property type="component" value="Unassembled WGS sequence"/>
</dbReference>
<sequence length="271" mass="31118">MRLMSGSWGKTYASLISDFPKTYASMNIDKKFTDSLKDHKRVVENLKKADKLINGFAMARDGNREPFLEPYTGAVTVCKTSHKAFAGKLKTNYNKYRPKAKVMQKTFDTSYTVLVKDLQTLVDQAESQIKGMKQEIKGDEAKAEKSAKAIIDLQGKEEKHYKAFFKWKEQLEKKADIKKWNAEFPKMIKPLDKAYGAASLWAKNNKKLKNKEFLKAYKALKPLLGQYKVKEDADKEALQEKMDIYHNPVIDCSRELGKMEIKDDKKPKVSV</sequence>
<reference evidence="2" key="1">
    <citation type="journal article" date="2014" name="Int. J. Syst. Evol. Microbiol.">
        <title>Complete genome sequence of Corynebacterium casei LMG S-19264T (=DSM 44701T), isolated from a smear-ripened cheese.</title>
        <authorList>
            <consortium name="US DOE Joint Genome Institute (JGI-PGF)"/>
            <person name="Walter F."/>
            <person name="Albersmeier A."/>
            <person name="Kalinowski J."/>
            <person name="Ruckert C."/>
        </authorList>
    </citation>
    <scope>NUCLEOTIDE SEQUENCE</scope>
    <source>
        <strain evidence="2">CGMCC 1.15880</strain>
    </source>
</reference>
<dbReference type="AlphaFoldDB" id="A0A916QYS3"/>